<keyword evidence="8 11" id="KW-0472">Membrane</keyword>
<dbReference type="AlphaFoldDB" id="A0A0P1KNT4"/>
<feature type="transmembrane region" description="Helical" evidence="11">
    <location>
        <begin position="179"/>
        <end position="197"/>
    </location>
</feature>
<dbReference type="EMBL" id="LN890565">
    <property type="protein sequence ID" value="CUS21431.1"/>
    <property type="molecule type" value="Genomic_DNA"/>
</dbReference>
<evidence type="ECO:0000259" key="12">
    <source>
        <dbReference type="Pfam" id="PF02517"/>
    </source>
</evidence>
<keyword evidence="6" id="KW-0256">Endoplasmic reticulum</keyword>
<feature type="transmembrane region" description="Helical" evidence="11">
    <location>
        <begin position="75"/>
        <end position="93"/>
    </location>
</feature>
<keyword evidence="4 11" id="KW-0812">Transmembrane</keyword>
<dbReference type="Proteomes" id="UP000236544">
    <property type="component" value="Unassembled WGS sequence"/>
</dbReference>
<dbReference type="GO" id="GO:0071586">
    <property type="term" value="P:CAAX-box protein processing"/>
    <property type="evidence" value="ECO:0007669"/>
    <property type="project" value="InterPro"/>
</dbReference>
<evidence type="ECO:0000256" key="6">
    <source>
        <dbReference type="ARBA" id="ARBA00022824"/>
    </source>
</evidence>
<evidence type="ECO:0000256" key="11">
    <source>
        <dbReference type="SAM" id="Phobius"/>
    </source>
</evidence>
<dbReference type="PANTHER" id="PTHR13046:SF0">
    <property type="entry name" value="CAAX PRENYL PROTEASE 2"/>
    <property type="match status" value="1"/>
</dbReference>
<keyword evidence="3" id="KW-0645">Protease</keyword>
<proteinExistence type="inferred from homology"/>
<evidence type="ECO:0000256" key="2">
    <source>
        <dbReference type="ARBA" id="ARBA00006897"/>
    </source>
</evidence>
<dbReference type="Pfam" id="PF02517">
    <property type="entry name" value="Rce1-like"/>
    <property type="match status" value="1"/>
</dbReference>
<keyword evidence="14" id="KW-1185">Reference proteome</keyword>
<evidence type="ECO:0000256" key="10">
    <source>
        <dbReference type="ARBA" id="ARBA00049729"/>
    </source>
</evidence>
<evidence type="ECO:0000256" key="7">
    <source>
        <dbReference type="ARBA" id="ARBA00022989"/>
    </source>
</evidence>
<feature type="transmembrane region" description="Helical" evidence="11">
    <location>
        <begin position="44"/>
        <end position="63"/>
    </location>
</feature>
<evidence type="ECO:0000256" key="9">
    <source>
        <dbReference type="ARBA" id="ARBA00047280"/>
    </source>
</evidence>
<name>A0A0P1KNT4_9SACH</name>
<comment type="subcellular location">
    <subcellularLocation>
        <location evidence="1">Endoplasmic reticulum membrane</location>
        <topology evidence="1">Multi-pass membrane protein</topology>
    </subcellularLocation>
</comment>
<accession>A0A0P1KNT4</accession>
<evidence type="ECO:0000256" key="1">
    <source>
        <dbReference type="ARBA" id="ARBA00004477"/>
    </source>
</evidence>
<evidence type="ECO:0000313" key="14">
    <source>
        <dbReference type="Proteomes" id="UP000236544"/>
    </source>
</evidence>
<evidence type="ECO:0000256" key="4">
    <source>
        <dbReference type="ARBA" id="ARBA00022692"/>
    </source>
</evidence>
<dbReference type="PANTHER" id="PTHR13046">
    <property type="entry name" value="PROTEASE U48 CAAX PRENYL PROTEASE RCE1"/>
    <property type="match status" value="1"/>
</dbReference>
<dbReference type="GO" id="GO:0005789">
    <property type="term" value="C:endoplasmic reticulum membrane"/>
    <property type="evidence" value="ECO:0007669"/>
    <property type="project" value="UniProtKB-SubCell"/>
</dbReference>
<dbReference type="OrthoDB" id="271604at2759"/>
<keyword evidence="7 11" id="KW-1133">Transmembrane helix</keyword>
<dbReference type="EC" id="3.4.26.1" evidence="10"/>
<feature type="transmembrane region" description="Helical" evidence="11">
    <location>
        <begin position="209"/>
        <end position="235"/>
    </location>
</feature>
<dbReference type="GO" id="GO:0004222">
    <property type="term" value="F:metalloendopeptidase activity"/>
    <property type="evidence" value="ECO:0007669"/>
    <property type="project" value="InterPro"/>
</dbReference>
<comment type="similarity">
    <text evidence="2">Belongs to the peptidase U48 family.</text>
</comment>
<feature type="transmembrane region" description="Helical" evidence="11">
    <location>
        <begin position="6"/>
        <end position="23"/>
    </location>
</feature>
<evidence type="ECO:0000256" key="8">
    <source>
        <dbReference type="ARBA" id="ARBA00023136"/>
    </source>
</evidence>
<keyword evidence="5" id="KW-0378">Hydrolase</keyword>
<comment type="catalytic activity">
    <reaction evidence="9">
        <text>Hydrolyzes the peptide bond -P2-(S-farnesyl or geranylgeranyl)C-P1'-P2'-P3'-COOH where P1' and P2' are amino acids with aliphatic sidechains and P3' is any C-terminal residue.</text>
        <dbReference type="EC" id="3.4.26.1"/>
    </reaction>
</comment>
<evidence type="ECO:0000256" key="3">
    <source>
        <dbReference type="ARBA" id="ARBA00022670"/>
    </source>
</evidence>
<evidence type="ECO:0000313" key="13">
    <source>
        <dbReference type="EMBL" id="CUS21431.1"/>
    </source>
</evidence>
<dbReference type="InterPro" id="IPR039731">
    <property type="entry name" value="Rce1"/>
</dbReference>
<organism evidence="13 14">
    <name type="scientific">Lachancea quebecensis</name>
    <dbReference type="NCBI Taxonomy" id="1654605"/>
    <lineage>
        <taxon>Eukaryota</taxon>
        <taxon>Fungi</taxon>
        <taxon>Dikarya</taxon>
        <taxon>Ascomycota</taxon>
        <taxon>Saccharomycotina</taxon>
        <taxon>Saccharomycetes</taxon>
        <taxon>Saccharomycetales</taxon>
        <taxon>Saccharomycetaceae</taxon>
        <taxon>Lachancea</taxon>
    </lineage>
</organism>
<dbReference type="InterPro" id="IPR003675">
    <property type="entry name" value="Rce1/LyrA-like_dom"/>
</dbReference>
<protein>
    <recommendedName>
        <fullName evidence="10">intramembrane prenyl-peptidase Rce1</fullName>
        <ecNumber evidence="10">3.4.26.1</ecNumber>
    </recommendedName>
</protein>
<sequence>MVLAPLFISLYVSLSYVAAIHLWSKRLTDYKIRRDDPRVIKTRMRRVALATVVNLALVPFLYSQFSASGASFKEGILALGVVPGMYSGTSNVFDFRSFLVDSGRALKLVCILYCGPLLDNALYYVLVPDVSLIEAVQDIKNELCNIWGIRNYVFGPITEELFYTSMLVNSFLLTSRDNVTYKAVLLLPPLFFGLAHLHHGWEMHTLGIYSVTQVVSTALLQMTYTTLFGIFTNFVYIRTGKNFWCCCLLHSFANYMGLPKISELSEQLEAHHSSRSSGLFCKLWKWSYVALLCVGIIGFKNNMWSLTESKYSIEL</sequence>
<feature type="domain" description="CAAX prenyl protease 2/Lysostaphin resistance protein A-like" evidence="12">
    <location>
        <begin position="146"/>
        <end position="256"/>
    </location>
</feature>
<gene>
    <name evidence="13" type="ORF">LAQU0_S03e02432g</name>
</gene>
<evidence type="ECO:0000256" key="5">
    <source>
        <dbReference type="ARBA" id="ARBA00022801"/>
    </source>
</evidence>
<reference evidence="14" key="1">
    <citation type="submission" date="2015-10" db="EMBL/GenBank/DDBJ databases">
        <authorList>
            <person name="Devillers H."/>
        </authorList>
    </citation>
    <scope>NUCLEOTIDE SEQUENCE [LARGE SCALE GENOMIC DNA]</scope>
</reference>